<feature type="binding site" evidence="8">
    <location>
        <position position="209"/>
    </location>
    <ligand>
        <name>ATP</name>
        <dbReference type="ChEBI" id="CHEBI:30616"/>
    </ligand>
</feature>
<organism evidence="15 16">
    <name type="scientific">Sandaracinobacter neustonicus</name>
    <dbReference type="NCBI Taxonomy" id="1715348"/>
    <lineage>
        <taxon>Bacteria</taxon>
        <taxon>Pseudomonadati</taxon>
        <taxon>Pseudomonadota</taxon>
        <taxon>Alphaproteobacteria</taxon>
        <taxon>Sphingomonadales</taxon>
        <taxon>Sphingosinicellaceae</taxon>
        <taxon>Sandaracinobacter</taxon>
    </lineage>
</organism>
<sequence>MHSSLPNVSRSNAARRASAESAAPLGDSPFADAGLQDGQLDGGLDPDAARGSLDAQALRAWGLVRAHLLSDLGEKTFNSWLKPLQLSGVSNGEVRLSVPSRFMADWVKNHFADRLRHAFAQHIPGIRQVTIDVSAAAIVEAEPETAPAQPASADIPSFEPRYSFDSFVVGKSNELAFNAAHTLASSVTSGKAAGFNPLFLHGPTGLGKTHLMHAIGSQVLAANPKAKVVYLSAEKFMVEFLAALRAKDTIAFKQRLRSADLLMVDDVQFIAGKDSTQEEFFHTMNEIISAGRWLVISADRSPQNLEGIESRILSRLAWGLVADINPADFELRYNILKTKLAAMPDAQVPDDVVQFLARKIVANVRELEGALNRVIAYGNLVGRKLDLDFTREVLADVLRAHSRKLTIDEIQRRVADHYALKINDLISPRRAREVARPRQVAMYLAKMLTPRSLPEIGRRFGGRDHTTVMHAVKRIEELRATDHELDRDINQLRRALDN</sequence>
<evidence type="ECO:0000313" key="16">
    <source>
        <dbReference type="Proteomes" id="UP000319897"/>
    </source>
</evidence>
<dbReference type="InterPro" id="IPR013159">
    <property type="entry name" value="DnaA_C"/>
</dbReference>
<dbReference type="InterPro" id="IPR018312">
    <property type="entry name" value="Chromosome_initiator_DnaA_CS"/>
</dbReference>
<dbReference type="PROSITE" id="PS01008">
    <property type="entry name" value="DNAA"/>
    <property type="match status" value="1"/>
</dbReference>
<dbReference type="GO" id="GO:0006270">
    <property type="term" value="P:DNA replication initiation"/>
    <property type="evidence" value="ECO:0007669"/>
    <property type="project" value="UniProtKB-UniRule"/>
</dbReference>
<dbReference type="GO" id="GO:0003688">
    <property type="term" value="F:DNA replication origin binding"/>
    <property type="evidence" value="ECO:0007669"/>
    <property type="project" value="UniProtKB-UniRule"/>
</dbReference>
<dbReference type="SMART" id="SM00760">
    <property type="entry name" value="Bac_DnaA_C"/>
    <property type="match status" value="1"/>
</dbReference>
<dbReference type="InterPro" id="IPR020591">
    <property type="entry name" value="Chromosome_initiator_DnaA-like"/>
</dbReference>
<evidence type="ECO:0000256" key="1">
    <source>
        <dbReference type="ARBA" id="ARBA00006583"/>
    </source>
</evidence>
<evidence type="ECO:0000256" key="7">
    <source>
        <dbReference type="ARBA" id="ARBA00023125"/>
    </source>
</evidence>
<evidence type="ECO:0000256" key="10">
    <source>
        <dbReference type="RuleBase" id="RU000577"/>
    </source>
</evidence>
<feature type="region of interest" description="Domain I, interacts with DnaA modulators" evidence="8">
    <location>
        <begin position="1"/>
        <end position="145"/>
    </location>
</feature>
<keyword evidence="4 8" id="KW-0547">Nucleotide-binding</keyword>
<dbReference type="Gene3D" id="3.30.300.180">
    <property type="match status" value="1"/>
</dbReference>
<feature type="binding site" evidence="8">
    <location>
        <position position="208"/>
    </location>
    <ligand>
        <name>ATP</name>
        <dbReference type="ChEBI" id="CHEBI:30616"/>
    </ligand>
</feature>
<dbReference type="InterPro" id="IPR010921">
    <property type="entry name" value="Trp_repressor/repl_initiator"/>
</dbReference>
<reference evidence="15 16" key="1">
    <citation type="submission" date="2019-06" db="EMBL/GenBank/DDBJ databases">
        <authorList>
            <person name="Lee I."/>
            <person name="Jang G.I."/>
            <person name="Hwang C.Y."/>
        </authorList>
    </citation>
    <scope>NUCLEOTIDE SEQUENCE [LARGE SCALE GENOMIC DNA]</scope>
    <source>
        <strain evidence="15 16">PAMC 28131</strain>
    </source>
</reference>
<dbReference type="PANTHER" id="PTHR30050">
    <property type="entry name" value="CHROMOSOMAL REPLICATION INITIATOR PROTEIN DNAA"/>
    <property type="match status" value="1"/>
</dbReference>
<feature type="domain" description="Chromosomal replication initiator DnaA C-terminal" evidence="14">
    <location>
        <begin position="406"/>
        <end position="475"/>
    </location>
</feature>
<dbReference type="PANTHER" id="PTHR30050:SF2">
    <property type="entry name" value="CHROMOSOMAL REPLICATION INITIATOR PROTEIN DNAA"/>
    <property type="match status" value="1"/>
</dbReference>
<evidence type="ECO:0000256" key="3">
    <source>
        <dbReference type="ARBA" id="ARBA00022705"/>
    </source>
</evidence>
<evidence type="ECO:0000256" key="12">
    <source>
        <dbReference type="SAM" id="MobiDB-lite"/>
    </source>
</evidence>
<comment type="domain">
    <text evidence="8">Domain I is involved in oligomerization and binding regulators, domain II is flexibile and of varying length in different bacteria, domain III forms the AAA+ region, while domain IV binds dsDNA.</text>
</comment>
<feature type="binding site" evidence="8">
    <location>
        <position position="205"/>
    </location>
    <ligand>
        <name>ATP</name>
        <dbReference type="ChEBI" id="CHEBI:30616"/>
    </ligand>
</feature>
<gene>
    <name evidence="8 15" type="primary">dnaA</name>
    <name evidence="15" type="ORF">FJQ54_08035</name>
</gene>
<dbReference type="Pfam" id="PF08299">
    <property type="entry name" value="Bac_DnaA_C"/>
    <property type="match status" value="1"/>
</dbReference>
<evidence type="ECO:0000256" key="4">
    <source>
        <dbReference type="ARBA" id="ARBA00022741"/>
    </source>
</evidence>
<dbReference type="GO" id="GO:0005737">
    <property type="term" value="C:cytoplasm"/>
    <property type="evidence" value="ECO:0007669"/>
    <property type="project" value="UniProtKB-SubCell"/>
</dbReference>
<dbReference type="Gene3D" id="3.40.50.300">
    <property type="entry name" value="P-loop containing nucleotide triphosphate hydrolases"/>
    <property type="match status" value="1"/>
</dbReference>
<keyword evidence="2 8" id="KW-0963">Cytoplasm</keyword>
<keyword evidence="3 8" id="KW-0235">DNA replication</keyword>
<name>A0A501XMB8_9SPHN</name>
<evidence type="ECO:0000256" key="9">
    <source>
        <dbReference type="NCBIfam" id="TIGR00362"/>
    </source>
</evidence>
<comment type="subcellular location">
    <subcellularLocation>
        <location evidence="8">Cytoplasm</location>
    </subcellularLocation>
</comment>
<feature type="compositionally biased region" description="Low complexity" evidence="12">
    <location>
        <begin position="9"/>
        <end position="23"/>
    </location>
</feature>
<dbReference type="GO" id="GO:0006275">
    <property type="term" value="P:regulation of DNA replication"/>
    <property type="evidence" value="ECO:0007669"/>
    <property type="project" value="UniProtKB-UniRule"/>
</dbReference>
<keyword evidence="16" id="KW-1185">Reference proteome</keyword>
<dbReference type="Proteomes" id="UP000319897">
    <property type="component" value="Unassembled WGS sequence"/>
</dbReference>
<comment type="function">
    <text evidence="8 10">Plays an essential role in the initiation and regulation of chromosomal replication. ATP-DnaA binds to the origin of replication (oriC) to initiate formation of the DNA replication initiation complex once per cell cycle. Binds the DnaA box (a 9 base pair repeat at the origin) and separates the double-stranded (ds)DNA. Forms a right-handed helical filament on oriC DNA; dsDNA binds to the exterior of the filament while single-stranded (ss)DNA is stabiized in the filament's interior. The ATP-DnaA-oriC complex binds and stabilizes one strand of the AT-rich DNA unwinding element (DUE), permitting loading of DNA polymerase. After initiation quickly degrades to an ADP-DnaA complex that is not apt for DNA replication. Binds acidic phospholipids.</text>
</comment>
<evidence type="ECO:0000256" key="11">
    <source>
        <dbReference type="RuleBase" id="RU004227"/>
    </source>
</evidence>
<keyword evidence="5 8" id="KW-0067">ATP-binding</keyword>
<proteinExistence type="inferred from homology"/>
<dbReference type="InterPro" id="IPR013317">
    <property type="entry name" value="DnaA_dom"/>
</dbReference>
<keyword evidence="7 8" id="KW-0238">DNA-binding</keyword>
<feature type="region of interest" description="Disordered" evidence="12">
    <location>
        <begin position="1"/>
        <end position="47"/>
    </location>
</feature>
<dbReference type="GO" id="GO:0005524">
    <property type="term" value="F:ATP binding"/>
    <property type="evidence" value="ECO:0007669"/>
    <property type="project" value="UniProtKB-UniRule"/>
</dbReference>
<dbReference type="InterPro" id="IPR027417">
    <property type="entry name" value="P-loop_NTPase"/>
</dbReference>
<evidence type="ECO:0000256" key="8">
    <source>
        <dbReference type="HAMAP-Rule" id="MF_00377"/>
    </source>
</evidence>
<dbReference type="InterPro" id="IPR003593">
    <property type="entry name" value="AAA+_ATPase"/>
</dbReference>
<feature type="domain" description="AAA+ ATPase" evidence="13">
    <location>
        <begin position="194"/>
        <end position="323"/>
    </location>
</feature>
<evidence type="ECO:0000256" key="5">
    <source>
        <dbReference type="ARBA" id="ARBA00022840"/>
    </source>
</evidence>
<dbReference type="InterPro" id="IPR024633">
    <property type="entry name" value="DnaA_N_dom"/>
</dbReference>
<dbReference type="CDD" id="cd00009">
    <property type="entry name" value="AAA"/>
    <property type="match status" value="1"/>
</dbReference>
<dbReference type="Pfam" id="PF11638">
    <property type="entry name" value="DnaA_N"/>
    <property type="match status" value="1"/>
</dbReference>
<comment type="similarity">
    <text evidence="1 8 11">Belongs to the DnaA family.</text>
</comment>
<dbReference type="GO" id="GO:0008289">
    <property type="term" value="F:lipid binding"/>
    <property type="evidence" value="ECO:0007669"/>
    <property type="project" value="UniProtKB-KW"/>
</dbReference>
<dbReference type="SUPFAM" id="SSF48295">
    <property type="entry name" value="TrpR-like"/>
    <property type="match status" value="1"/>
</dbReference>
<dbReference type="SMART" id="SM00382">
    <property type="entry name" value="AAA"/>
    <property type="match status" value="1"/>
</dbReference>
<feature type="region of interest" description="Domain IV, binds dsDNA" evidence="8">
    <location>
        <begin position="379"/>
        <end position="498"/>
    </location>
</feature>
<evidence type="ECO:0000259" key="14">
    <source>
        <dbReference type="SMART" id="SM00760"/>
    </source>
</evidence>
<dbReference type="CDD" id="cd06571">
    <property type="entry name" value="Bac_DnaA_C"/>
    <property type="match status" value="1"/>
</dbReference>
<feature type="compositionally biased region" description="Low complexity" evidence="12">
    <location>
        <begin position="31"/>
        <end position="46"/>
    </location>
</feature>
<dbReference type="Pfam" id="PF00308">
    <property type="entry name" value="Bac_DnaA"/>
    <property type="match status" value="1"/>
</dbReference>
<dbReference type="InterPro" id="IPR038454">
    <property type="entry name" value="DnaA_N_sf"/>
</dbReference>
<dbReference type="InterPro" id="IPR001957">
    <property type="entry name" value="Chromosome_initiator_DnaA"/>
</dbReference>
<accession>A0A501XMB8</accession>
<feature type="binding site" evidence="8">
    <location>
        <position position="207"/>
    </location>
    <ligand>
        <name>ATP</name>
        <dbReference type="ChEBI" id="CHEBI:30616"/>
    </ligand>
</feature>
<dbReference type="NCBIfam" id="TIGR00362">
    <property type="entry name" value="DnaA"/>
    <property type="match status" value="1"/>
</dbReference>
<evidence type="ECO:0000256" key="2">
    <source>
        <dbReference type="ARBA" id="ARBA00022490"/>
    </source>
</evidence>
<dbReference type="Gene3D" id="1.10.8.60">
    <property type="match status" value="1"/>
</dbReference>
<dbReference type="Gene3D" id="1.10.1750.10">
    <property type="match status" value="1"/>
</dbReference>
<evidence type="ECO:0000259" key="13">
    <source>
        <dbReference type="SMART" id="SM00382"/>
    </source>
</evidence>
<dbReference type="PRINTS" id="PR00051">
    <property type="entry name" value="DNAA"/>
</dbReference>
<dbReference type="SUPFAM" id="SSF52540">
    <property type="entry name" value="P-loop containing nucleoside triphosphate hydrolases"/>
    <property type="match status" value="1"/>
</dbReference>
<evidence type="ECO:0000313" key="15">
    <source>
        <dbReference type="EMBL" id="TPE61832.1"/>
    </source>
</evidence>
<comment type="caution">
    <text evidence="8">Lacks conserved residue(s) required for the propagation of feature annotation.</text>
</comment>
<dbReference type="OrthoDB" id="9807019at2"/>
<dbReference type="AlphaFoldDB" id="A0A501XMB8"/>
<evidence type="ECO:0000256" key="6">
    <source>
        <dbReference type="ARBA" id="ARBA00023121"/>
    </source>
</evidence>
<dbReference type="HAMAP" id="MF_00377">
    <property type="entry name" value="DnaA_bact"/>
    <property type="match status" value="1"/>
</dbReference>
<comment type="subunit">
    <text evidence="8">Oligomerizes as a right-handed, spiral filament on DNA at oriC.</text>
</comment>
<comment type="caution">
    <text evidence="15">The sequence shown here is derived from an EMBL/GenBank/DDBJ whole genome shotgun (WGS) entry which is preliminary data.</text>
</comment>
<protein>
    <recommendedName>
        <fullName evidence="8 9">Chromosomal replication initiator protein DnaA</fullName>
    </recommendedName>
</protein>
<dbReference type="RefSeq" id="WP_140927891.1">
    <property type="nucleotide sequence ID" value="NZ_VFSU01000021.1"/>
</dbReference>
<dbReference type="GO" id="GO:0005886">
    <property type="term" value="C:plasma membrane"/>
    <property type="evidence" value="ECO:0007669"/>
    <property type="project" value="TreeGrafter"/>
</dbReference>
<dbReference type="EMBL" id="VFSU01000021">
    <property type="protein sequence ID" value="TPE61832.1"/>
    <property type="molecule type" value="Genomic_DNA"/>
</dbReference>
<keyword evidence="6 8" id="KW-0446">Lipid-binding</keyword>